<dbReference type="RefSeq" id="WP_054553804.1">
    <property type="nucleotide sequence ID" value="NZ_LJTC01000010.1"/>
</dbReference>
<keyword evidence="5" id="KW-0442">Lipid degradation</keyword>
<dbReference type="Proteomes" id="UP000050378">
    <property type="component" value="Unassembled WGS sequence"/>
</dbReference>
<evidence type="ECO:0000256" key="7">
    <source>
        <dbReference type="ARBA" id="ARBA00023315"/>
    </source>
</evidence>
<feature type="active site" description="Proton acceptor" evidence="8">
    <location>
        <position position="349"/>
    </location>
</feature>
<evidence type="ECO:0000256" key="6">
    <source>
        <dbReference type="ARBA" id="ARBA00023098"/>
    </source>
</evidence>
<dbReference type="InterPro" id="IPR020617">
    <property type="entry name" value="Thiolase_C"/>
</dbReference>
<dbReference type="InterPro" id="IPR002155">
    <property type="entry name" value="Thiolase"/>
</dbReference>
<dbReference type="InterPro" id="IPR020610">
    <property type="entry name" value="Thiolase_AS"/>
</dbReference>
<dbReference type="CDD" id="cd00751">
    <property type="entry name" value="thiolase"/>
    <property type="match status" value="1"/>
</dbReference>
<dbReference type="Pfam" id="PF00108">
    <property type="entry name" value="Thiolase_N"/>
    <property type="match status" value="1"/>
</dbReference>
<evidence type="ECO:0000256" key="9">
    <source>
        <dbReference type="RuleBase" id="RU003557"/>
    </source>
</evidence>
<dbReference type="InterPro" id="IPR020616">
    <property type="entry name" value="Thiolase_N"/>
</dbReference>
<dbReference type="PIRSF" id="PIRSF000429">
    <property type="entry name" value="Ac-CoA_Ac_transf"/>
    <property type="match status" value="1"/>
</dbReference>
<keyword evidence="3 9" id="KW-0808">Transferase</keyword>
<dbReference type="EC" id="2.3.1.9" evidence="12"/>
<dbReference type="PANTHER" id="PTHR18919:SF164">
    <property type="entry name" value="ACETYL-COA ACETYLTRANSFERASE"/>
    <property type="match status" value="1"/>
</dbReference>
<evidence type="ECO:0000256" key="2">
    <source>
        <dbReference type="ARBA" id="ARBA00022490"/>
    </source>
</evidence>
<evidence type="ECO:0000256" key="1">
    <source>
        <dbReference type="ARBA" id="ARBA00010982"/>
    </source>
</evidence>
<keyword evidence="6" id="KW-0443">Lipid metabolism</keyword>
<evidence type="ECO:0000259" key="10">
    <source>
        <dbReference type="Pfam" id="PF00108"/>
    </source>
</evidence>
<gene>
    <name evidence="12" type="ORF">AOG27_14915</name>
</gene>
<dbReference type="GO" id="GO:0016042">
    <property type="term" value="P:lipid catabolic process"/>
    <property type="evidence" value="ECO:0007669"/>
    <property type="project" value="UniProtKB-KW"/>
</dbReference>
<proteinExistence type="inferred from homology"/>
<dbReference type="PANTHER" id="PTHR18919">
    <property type="entry name" value="ACETYL-COA C-ACYLTRANSFERASE"/>
    <property type="match status" value="1"/>
</dbReference>
<feature type="active site" description="Proton acceptor" evidence="8">
    <location>
        <position position="379"/>
    </location>
</feature>
<dbReference type="Gene3D" id="3.40.47.10">
    <property type="match status" value="2"/>
</dbReference>
<dbReference type="InterPro" id="IPR016039">
    <property type="entry name" value="Thiolase-like"/>
</dbReference>
<keyword evidence="2" id="KW-0963">Cytoplasm</keyword>
<accession>A0A0P7EH38</accession>
<dbReference type="OrthoDB" id="8951704at2"/>
<evidence type="ECO:0000256" key="5">
    <source>
        <dbReference type="ARBA" id="ARBA00022963"/>
    </source>
</evidence>
<evidence type="ECO:0000313" key="12">
    <source>
        <dbReference type="EMBL" id="KPM82601.1"/>
    </source>
</evidence>
<dbReference type="PROSITE" id="PS00099">
    <property type="entry name" value="THIOLASE_3"/>
    <property type="match status" value="1"/>
</dbReference>
<evidence type="ECO:0000256" key="3">
    <source>
        <dbReference type="ARBA" id="ARBA00022679"/>
    </source>
</evidence>
<keyword evidence="7 9" id="KW-0012">Acyltransferase</keyword>
<evidence type="ECO:0000259" key="11">
    <source>
        <dbReference type="Pfam" id="PF02803"/>
    </source>
</evidence>
<comment type="caution">
    <text evidence="12">The sequence shown here is derived from an EMBL/GenBank/DDBJ whole genome shotgun (WGS) entry which is preliminary data.</text>
</comment>
<protein>
    <submittedName>
        <fullName evidence="12">Acetyl-CoA acetyltransferase</fullName>
        <ecNumber evidence="12">2.3.1.9</ecNumber>
    </submittedName>
</protein>
<dbReference type="AlphaFoldDB" id="A0A0P7EH38"/>
<organism evidence="12 13">
    <name type="scientific">Pseudoalteromonas lipolytica</name>
    <dbReference type="NCBI Taxonomy" id="570156"/>
    <lineage>
        <taxon>Bacteria</taxon>
        <taxon>Pseudomonadati</taxon>
        <taxon>Pseudomonadota</taxon>
        <taxon>Gammaproteobacteria</taxon>
        <taxon>Alteromonadales</taxon>
        <taxon>Pseudoalteromonadaceae</taxon>
        <taxon>Pseudoalteromonas</taxon>
    </lineage>
</organism>
<dbReference type="Pfam" id="PF02803">
    <property type="entry name" value="Thiolase_C"/>
    <property type="match status" value="1"/>
</dbReference>
<dbReference type="FunFam" id="3.40.47.10:FF:000010">
    <property type="entry name" value="Acetyl-CoA acetyltransferase (Thiolase)"/>
    <property type="match status" value="1"/>
</dbReference>
<dbReference type="SUPFAM" id="SSF53901">
    <property type="entry name" value="Thiolase-like"/>
    <property type="match status" value="2"/>
</dbReference>
<feature type="domain" description="Thiolase C-terminal" evidence="11">
    <location>
        <begin position="271"/>
        <end position="391"/>
    </location>
</feature>
<feature type="domain" description="Thiolase N-terminal" evidence="10">
    <location>
        <begin position="6"/>
        <end position="263"/>
    </location>
</feature>
<dbReference type="EMBL" id="LJTC01000010">
    <property type="protein sequence ID" value="KPM82601.1"/>
    <property type="molecule type" value="Genomic_DNA"/>
</dbReference>
<reference evidence="12 13" key="1">
    <citation type="submission" date="2015-09" db="EMBL/GenBank/DDBJ databases">
        <title>Draft Genome Sequence of Pseudoalteromonas lipolytica UCD-48B.</title>
        <authorList>
            <person name="Krusor M."/>
            <person name="Coil D.A."/>
            <person name="Lang J.M."/>
            <person name="Eisen J.A."/>
            <person name="Alexiev A."/>
        </authorList>
    </citation>
    <scope>NUCLEOTIDE SEQUENCE [LARGE SCALE GENOMIC DNA]</scope>
    <source>
        <strain evidence="12 13">UCD-48B</strain>
    </source>
</reference>
<dbReference type="STRING" id="570156.AOG27_14915"/>
<comment type="similarity">
    <text evidence="1 9">Belongs to the thiolase-like superfamily. Thiolase family.</text>
</comment>
<dbReference type="NCBIfam" id="TIGR01930">
    <property type="entry name" value="AcCoA-C-Actrans"/>
    <property type="match status" value="1"/>
</dbReference>
<keyword evidence="4" id="KW-0276">Fatty acid metabolism</keyword>
<evidence type="ECO:0000313" key="13">
    <source>
        <dbReference type="Proteomes" id="UP000050378"/>
    </source>
</evidence>
<sequence>MTTEAVVIVAAKRTPMGGFMGALSGAHATDLGATAIKSSLEQAGLSADKIDEVIMGCVLPAGLGQAPARQAMLKAGLNQGTGATTINKVCGSGLKAAMFAHDLIKSGSINSAVAGGMESMSNAPYMLPNARSGMRMGHGEVKDHMMCDGLEDAYDNKAMGCFAQDTADQYSIGREQMDNFALSSLTKANSAIETGAFANEIAAHTISTRKGDVTVAIDEQPGNARPDKIPGLRPAFKKDGTITAANSSSISDGAAALVLMRESDAKAQGLTPLCRIVAHSTHSQAPSEFTLAPVGAMQSLLEKAGWSVNDVDLWEINEAFAMVTMLAINELKLDESKVNVNGGACALGHPIGASGARILVTLIHALKNRGLSKGVASLCIGGGEAVAMAVEAI</sequence>
<feature type="active site" description="Acyl-thioester intermediate" evidence="8">
    <location>
        <position position="90"/>
    </location>
</feature>
<name>A0A0P7EH38_9GAMM</name>
<dbReference type="PATRIC" id="fig|570156.3.peg.4071"/>
<dbReference type="GO" id="GO:0003985">
    <property type="term" value="F:acetyl-CoA C-acetyltransferase activity"/>
    <property type="evidence" value="ECO:0007669"/>
    <property type="project" value="UniProtKB-EC"/>
</dbReference>
<evidence type="ECO:0000256" key="8">
    <source>
        <dbReference type="PIRSR" id="PIRSR000429-1"/>
    </source>
</evidence>
<dbReference type="GO" id="GO:0006631">
    <property type="term" value="P:fatty acid metabolic process"/>
    <property type="evidence" value="ECO:0007669"/>
    <property type="project" value="UniProtKB-KW"/>
</dbReference>
<evidence type="ECO:0000256" key="4">
    <source>
        <dbReference type="ARBA" id="ARBA00022832"/>
    </source>
</evidence>